<reference evidence="4" key="1">
    <citation type="journal article" date="2019" name="Sci. Rep.">
        <title>Draft genome of Tanacetum cinerariifolium, the natural source of mosquito coil.</title>
        <authorList>
            <person name="Yamashiro T."/>
            <person name="Shiraishi A."/>
            <person name="Satake H."/>
            <person name="Nakayama K."/>
        </authorList>
    </citation>
    <scope>NUCLEOTIDE SEQUENCE</scope>
</reference>
<evidence type="ECO:0000256" key="2">
    <source>
        <dbReference type="SAM" id="MobiDB-lite"/>
    </source>
</evidence>
<dbReference type="Pfam" id="PF00076">
    <property type="entry name" value="RRM_1"/>
    <property type="match status" value="1"/>
</dbReference>
<gene>
    <name evidence="4" type="ORF">Tci_086289</name>
</gene>
<dbReference type="PROSITE" id="PS50102">
    <property type="entry name" value="RRM"/>
    <property type="match status" value="1"/>
</dbReference>
<organism evidence="4">
    <name type="scientific">Tanacetum cinerariifolium</name>
    <name type="common">Dalmatian daisy</name>
    <name type="synonym">Chrysanthemum cinerariifolium</name>
    <dbReference type="NCBI Taxonomy" id="118510"/>
    <lineage>
        <taxon>Eukaryota</taxon>
        <taxon>Viridiplantae</taxon>
        <taxon>Streptophyta</taxon>
        <taxon>Embryophyta</taxon>
        <taxon>Tracheophyta</taxon>
        <taxon>Spermatophyta</taxon>
        <taxon>Magnoliopsida</taxon>
        <taxon>eudicotyledons</taxon>
        <taxon>Gunneridae</taxon>
        <taxon>Pentapetalae</taxon>
        <taxon>asterids</taxon>
        <taxon>campanulids</taxon>
        <taxon>Asterales</taxon>
        <taxon>Asteraceae</taxon>
        <taxon>Asteroideae</taxon>
        <taxon>Anthemideae</taxon>
        <taxon>Anthemidinae</taxon>
        <taxon>Tanacetum</taxon>
    </lineage>
</organism>
<dbReference type="AlphaFoldDB" id="A0A699GM42"/>
<dbReference type="EMBL" id="BKCJ010015706">
    <property type="protein sequence ID" value="GEV14312.1"/>
    <property type="molecule type" value="Genomic_DNA"/>
</dbReference>
<evidence type="ECO:0000313" key="4">
    <source>
        <dbReference type="EMBL" id="GEV14312.1"/>
    </source>
</evidence>
<protein>
    <submittedName>
        <fullName evidence="4">Nucleotide-binding alpha-beta plait domain-containing protein</fullName>
    </submittedName>
</protein>
<dbReference type="Gene3D" id="3.30.70.330">
    <property type="match status" value="1"/>
</dbReference>
<name>A0A699GM42_TANCI</name>
<keyword evidence="1" id="KW-0694">RNA-binding</keyword>
<sequence length="232" mass="26887">MDLLLTGDDDEDDDASRVNTSSPTTYLNSLSPLNYQKYDNLDSNVLWRMFEKYGNLVDVYISFKRTKRDTRFGFVRFINTCDIEAFERRLKGTMTGDVRIIDRAKFIKGENKGSTECLEYNAKQRSWGMKRQVHRRNDDDFEEEFIGPSMEDLSDGDFFDVRNMNGLEDDELALIHSPKASPRVPYADNLENVICINGEYVVDYVPFPHGIYTYNDVGQVESNIWSPSPKKH</sequence>
<evidence type="ECO:0000256" key="1">
    <source>
        <dbReference type="PROSITE-ProRule" id="PRU00176"/>
    </source>
</evidence>
<dbReference type="InterPro" id="IPR012677">
    <property type="entry name" value="Nucleotide-bd_a/b_plait_sf"/>
</dbReference>
<proteinExistence type="predicted"/>
<dbReference type="SUPFAM" id="SSF54928">
    <property type="entry name" value="RNA-binding domain, RBD"/>
    <property type="match status" value="1"/>
</dbReference>
<evidence type="ECO:0000259" key="3">
    <source>
        <dbReference type="PROSITE" id="PS50102"/>
    </source>
</evidence>
<dbReference type="InterPro" id="IPR000504">
    <property type="entry name" value="RRM_dom"/>
</dbReference>
<feature type="domain" description="RRM" evidence="3">
    <location>
        <begin position="23"/>
        <end position="106"/>
    </location>
</feature>
<accession>A0A699GM42</accession>
<feature type="region of interest" description="Disordered" evidence="2">
    <location>
        <begin position="1"/>
        <end position="21"/>
    </location>
</feature>
<comment type="caution">
    <text evidence="4">The sequence shown here is derived from an EMBL/GenBank/DDBJ whole genome shotgun (WGS) entry which is preliminary data.</text>
</comment>
<dbReference type="InterPro" id="IPR035979">
    <property type="entry name" value="RBD_domain_sf"/>
</dbReference>
<dbReference type="GO" id="GO:0003723">
    <property type="term" value="F:RNA binding"/>
    <property type="evidence" value="ECO:0007669"/>
    <property type="project" value="UniProtKB-UniRule"/>
</dbReference>